<organism evidence="3 4">
    <name type="scientific">Kineococcus glutinatus</name>
    <dbReference type="NCBI Taxonomy" id="1070872"/>
    <lineage>
        <taxon>Bacteria</taxon>
        <taxon>Bacillati</taxon>
        <taxon>Actinomycetota</taxon>
        <taxon>Actinomycetes</taxon>
        <taxon>Kineosporiales</taxon>
        <taxon>Kineosporiaceae</taxon>
        <taxon>Kineococcus</taxon>
    </lineage>
</organism>
<evidence type="ECO:0000313" key="3">
    <source>
        <dbReference type="EMBL" id="GAA4976379.1"/>
    </source>
</evidence>
<sequence>MFERFTHAAREVVVGAQQQARRLGHEEIRAEHLLLALVAGEDAATAALRRCGLDAQALEQAVARTAGAAAAALAALGIDLADVRRRAEDAFGPGALERPRLRRKGFLRRHVVSTGGHIPFTDPAKAALENALREALALRHRGIGTEHLLLGMLASERTPVAHLLRGLGVDPAAVRAAVLASVSKAA</sequence>
<dbReference type="InterPro" id="IPR036628">
    <property type="entry name" value="Clp_N_dom_sf"/>
</dbReference>
<dbReference type="InterPro" id="IPR004176">
    <property type="entry name" value="Clp_R_N"/>
</dbReference>
<comment type="caution">
    <text evidence="3">The sequence shown here is derived from an EMBL/GenBank/DDBJ whole genome shotgun (WGS) entry which is preliminary data.</text>
</comment>
<gene>
    <name evidence="3" type="ORF">GCM10023225_16680</name>
</gene>
<evidence type="ECO:0000256" key="1">
    <source>
        <dbReference type="PROSITE-ProRule" id="PRU01251"/>
    </source>
</evidence>
<evidence type="ECO:0000313" key="4">
    <source>
        <dbReference type="Proteomes" id="UP001501195"/>
    </source>
</evidence>
<dbReference type="Gene3D" id="1.10.1780.10">
    <property type="entry name" value="Clp, N-terminal domain"/>
    <property type="match status" value="2"/>
</dbReference>
<dbReference type="RefSeq" id="WP_345711995.1">
    <property type="nucleotide sequence ID" value="NZ_BAABIL010000218.1"/>
</dbReference>
<dbReference type="EMBL" id="BAABIL010000218">
    <property type="protein sequence ID" value="GAA4976379.1"/>
    <property type="molecule type" value="Genomic_DNA"/>
</dbReference>
<evidence type="ECO:0000259" key="2">
    <source>
        <dbReference type="PROSITE" id="PS51903"/>
    </source>
</evidence>
<proteinExistence type="predicted"/>
<dbReference type="SUPFAM" id="SSF81923">
    <property type="entry name" value="Double Clp-N motif"/>
    <property type="match status" value="2"/>
</dbReference>
<dbReference type="Pfam" id="PF02861">
    <property type="entry name" value="Clp_N"/>
    <property type="match status" value="2"/>
</dbReference>
<reference evidence="4" key="1">
    <citation type="journal article" date="2019" name="Int. J. Syst. Evol. Microbiol.">
        <title>The Global Catalogue of Microorganisms (GCM) 10K type strain sequencing project: providing services to taxonomists for standard genome sequencing and annotation.</title>
        <authorList>
            <consortium name="The Broad Institute Genomics Platform"/>
            <consortium name="The Broad Institute Genome Sequencing Center for Infectious Disease"/>
            <person name="Wu L."/>
            <person name="Ma J."/>
        </authorList>
    </citation>
    <scope>NUCLEOTIDE SEQUENCE [LARGE SCALE GENOMIC DNA]</scope>
    <source>
        <strain evidence="4">JCM 18126</strain>
    </source>
</reference>
<name>A0ABP9HRM1_9ACTN</name>
<keyword evidence="1" id="KW-0677">Repeat</keyword>
<dbReference type="PROSITE" id="PS51903">
    <property type="entry name" value="CLP_R"/>
    <property type="match status" value="1"/>
</dbReference>
<protein>
    <recommendedName>
        <fullName evidence="2">Clp R domain-containing protein</fullName>
    </recommendedName>
</protein>
<keyword evidence="4" id="KW-1185">Reference proteome</keyword>
<accession>A0ABP9HRM1</accession>
<feature type="domain" description="Clp R" evidence="2">
    <location>
        <begin position="2"/>
        <end position="185"/>
    </location>
</feature>
<dbReference type="Proteomes" id="UP001501195">
    <property type="component" value="Unassembled WGS sequence"/>
</dbReference>